<keyword evidence="2" id="KW-1185">Reference proteome</keyword>
<accession>A0ABR6PHK0</accession>
<protein>
    <submittedName>
        <fullName evidence="1">Uncharacterized protein</fullName>
    </submittedName>
</protein>
<comment type="caution">
    <text evidence="1">The sequence shown here is derived from an EMBL/GenBank/DDBJ whole genome shotgun (WGS) entry which is preliminary data.</text>
</comment>
<organism evidence="1 2">
    <name type="scientific">Mucilaginibacter lappiensis</name>
    <dbReference type="NCBI Taxonomy" id="354630"/>
    <lineage>
        <taxon>Bacteria</taxon>
        <taxon>Pseudomonadati</taxon>
        <taxon>Bacteroidota</taxon>
        <taxon>Sphingobacteriia</taxon>
        <taxon>Sphingobacteriales</taxon>
        <taxon>Sphingobacteriaceae</taxon>
        <taxon>Mucilaginibacter</taxon>
    </lineage>
</organism>
<reference evidence="1 2" key="1">
    <citation type="submission" date="2020-08" db="EMBL/GenBank/DDBJ databases">
        <title>Genomic Encyclopedia of Type Strains, Phase IV (KMG-V): Genome sequencing to study the core and pangenomes of soil and plant-associated prokaryotes.</title>
        <authorList>
            <person name="Whitman W."/>
        </authorList>
    </citation>
    <scope>NUCLEOTIDE SEQUENCE [LARGE SCALE GENOMIC DNA]</scope>
    <source>
        <strain evidence="1 2">ANJLi2</strain>
    </source>
</reference>
<evidence type="ECO:0000313" key="2">
    <source>
        <dbReference type="Proteomes" id="UP000541583"/>
    </source>
</evidence>
<name>A0ABR6PHK0_9SPHI</name>
<gene>
    <name evidence="1" type="ORF">HDF23_001821</name>
</gene>
<dbReference type="EMBL" id="JACHCB010000003">
    <property type="protein sequence ID" value="MBB6109078.1"/>
    <property type="molecule type" value="Genomic_DNA"/>
</dbReference>
<dbReference type="Proteomes" id="UP000541583">
    <property type="component" value="Unassembled WGS sequence"/>
</dbReference>
<evidence type="ECO:0000313" key="1">
    <source>
        <dbReference type="EMBL" id="MBB6109078.1"/>
    </source>
</evidence>
<sequence>MIHKAMDHVWINFLQKLTIYGSIHEFLITLSYEYLKYLK</sequence>
<proteinExistence type="predicted"/>